<gene>
    <name evidence="5" type="ORF">PUR21_05430</name>
</gene>
<protein>
    <recommendedName>
        <fullName evidence="1">diguanylate cyclase</fullName>
        <ecNumber evidence="1">2.7.7.65</ecNumber>
    </recommendedName>
</protein>
<keyword evidence="3" id="KW-0812">Transmembrane</keyword>
<keyword evidence="3" id="KW-0472">Membrane</keyword>
<keyword evidence="3" id="KW-1133">Transmembrane helix</keyword>
<dbReference type="CDD" id="cd01949">
    <property type="entry name" value="GGDEF"/>
    <property type="match status" value="1"/>
</dbReference>
<name>A0ABU9Z700_9HYPH</name>
<dbReference type="EC" id="2.7.7.65" evidence="1"/>
<proteinExistence type="predicted"/>
<evidence type="ECO:0000313" key="5">
    <source>
        <dbReference type="EMBL" id="MEN3227102.1"/>
    </source>
</evidence>
<feature type="domain" description="GGDEF" evidence="4">
    <location>
        <begin position="233"/>
        <end position="365"/>
    </location>
</feature>
<dbReference type="Proteomes" id="UP001404845">
    <property type="component" value="Unassembled WGS sequence"/>
</dbReference>
<feature type="transmembrane region" description="Helical" evidence="3">
    <location>
        <begin position="67"/>
        <end position="83"/>
    </location>
</feature>
<dbReference type="InterPro" id="IPR029787">
    <property type="entry name" value="Nucleotide_cyclase"/>
</dbReference>
<comment type="caution">
    <text evidence="5">The sequence shown here is derived from an EMBL/GenBank/DDBJ whole genome shotgun (WGS) entry which is preliminary data.</text>
</comment>
<sequence length="385" mass="40668">MTELSVPTLQFTDFLVFGACAAIFLCNWLLRRQKTYFLCFGASYAVCAAMAVWFVDFGYYGSIWSPFGWSLAGATFWIGLRLFDGRPAVTAPMIGLFLLPTATHLGLTLAGVGPAGVNAGSTIAYAIHEGAAALYIFRSPPRRSPLRHLIAWALLAIALVICLPLLPVPETSIRLSIIAIFIVDHITSILLTTAILALEAERAHAAMERMARTDALTGALNRQGLAARAGGVAEAGIIVADLDHFKAINDRFGHAAGDAVLRDFAGRAAALLPEDGHLARLGGEEFGIVLPGHDDNATAYLAERLRRAVGTVPVLWRESAVPITVSIGVAMLGAGETLNESLERADGALYDAKTGGRNRVRIAAARRPAPAAAASAVCHSACTAA</sequence>
<feature type="transmembrane region" description="Helical" evidence="3">
    <location>
        <begin position="173"/>
        <end position="198"/>
    </location>
</feature>
<keyword evidence="6" id="KW-1185">Reference proteome</keyword>
<feature type="transmembrane region" description="Helical" evidence="3">
    <location>
        <begin position="12"/>
        <end position="30"/>
    </location>
</feature>
<dbReference type="SMART" id="SM00267">
    <property type="entry name" value="GGDEF"/>
    <property type="match status" value="1"/>
</dbReference>
<dbReference type="InterPro" id="IPR050469">
    <property type="entry name" value="Diguanylate_Cyclase"/>
</dbReference>
<evidence type="ECO:0000256" key="1">
    <source>
        <dbReference type="ARBA" id="ARBA00012528"/>
    </source>
</evidence>
<dbReference type="Pfam" id="PF00990">
    <property type="entry name" value="GGDEF"/>
    <property type="match status" value="1"/>
</dbReference>
<feature type="transmembrane region" description="Helical" evidence="3">
    <location>
        <begin position="149"/>
        <end position="167"/>
    </location>
</feature>
<reference evidence="5 6" key="1">
    <citation type="journal article" date="2023" name="PLoS ONE">
        <title>Complete genome assembly of Hawai'i environmental nontuberculous mycobacteria reveals unexpected co-isolation with methylobacteria.</title>
        <authorList>
            <person name="Hendrix J."/>
            <person name="Epperson L.E."/>
            <person name="Tong E.I."/>
            <person name="Chan Y.L."/>
            <person name="Hasan N.A."/>
            <person name="Dawrs S.N."/>
            <person name="Norton G.J."/>
            <person name="Virdi R."/>
            <person name="Crooks J.L."/>
            <person name="Chan E.D."/>
            <person name="Honda J.R."/>
            <person name="Strong M."/>
        </authorList>
    </citation>
    <scope>NUCLEOTIDE SEQUENCE [LARGE SCALE GENOMIC DNA]</scope>
    <source>
        <strain evidence="5 6">NJH_HI01</strain>
    </source>
</reference>
<feature type="transmembrane region" description="Helical" evidence="3">
    <location>
        <begin position="37"/>
        <end position="55"/>
    </location>
</feature>
<dbReference type="SUPFAM" id="SSF55073">
    <property type="entry name" value="Nucleotide cyclase"/>
    <property type="match status" value="1"/>
</dbReference>
<organism evidence="5 6">
    <name type="scientific">Methylorubrum rhodesianum</name>
    <dbReference type="NCBI Taxonomy" id="29427"/>
    <lineage>
        <taxon>Bacteria</taxon>
        <taxon>Pseudomonadati</taxon>
        <taxon>Pseudomonadota</taxon>
        <taxon>Alphaproteobacteria</taxon>
        <taxon>Hyphomicrobiales</taxon>
        <taxon>Methylobacteriaceae</taxon>
        <taxon>Methylorubrum</taxon>
    </lineage>
</organism>
<dbReference type="RefSeq" id="WP_183668180.1">
    <property type="nucleotide sequence ID" value="NZ_JACHOS010000009.1"/>
</dbReference>
<dbReference type="EMBL" id="JAQYXL010000001">
    <property type="protein sequence ID" value="MEN3227102.1"/>
    <property type="molecule type" value="Genomic_DNA"/>
</dbReference>
<dbReference type="InterPro" id="IPR000160">
    <property type="entry name" value="GGDEF_dom"/>
</dbReference>
<dbReference type="InterPro" id="IPR043128">
    <property type="entry name" value="Rev_trsase/Diguanyl_cyclase"/>
</dbReference>
<dbReference type="NCBIfam" id="TIGR00254">
    <property type="entry name" value="GGDEF"/>
    <property type="match status" value="1"/>
</dbReference>
<dbReference type="PANTHER" id="PTHR45138:SF9">
    <property type="entry name" value="DIGUANYLATE CYCLASE DGCM-RELATED"/>
    <property type="match status" value="1"/>
</dbReference>
<feature type="transmembrane region" description="Helical" evidence="3">
    <location>
        <begin position="95"/>
        <end position="113"/>
    </location>
</feature>
<accession>A0ABU9Z700</accession>
<comment type="catalytic activity">
    <reaction evidence="2">
        <text>2 GTP = 3',3'-c-di-GMP + 2 diphosphate</text>
        <dbReference type="Rhea" id="RHEA:24898"/>
        <dbReference type="ChEBI" id="CHEBI:33019"/>
        <dbReference type="ChEBI" id="CHEBI:37565"/>
        <dbReference type="ChEBI" id="CHEBI:58805"/>
        <dbReference type="EC" id="2.7.7.65"/>
    </reaction>
</comment>
<evidence type="ECO:0000256" key="3">
    <source>
        <dbReference type="SAM" id="Phobius"/>
    </source>
</evidence>
<dbReference type="PANTHER" id="PTHR45138">
    <property type="entry name" value="REGULATORY COMPONENTS OF SENSORY TRANSDUCTION SYSTEM"/>
    <property type="match status" value="1"/>
</dbReference>
<evidence type="ECO:0000313" key="6">
    <source>
        <dbReference type="Proteomes" id="UP001404845"/>
    </source>
</evidence>
<evidence type="ECO:0000256" key="2">
    <source>
        <dbReference type="ARBA" id="ARBA00034247"/>
    </source>
</evidence>
<dbReference type="PROSITE" id="PS50887">
    <property type="entry name" value="GGDEF"/>
    <property type="match status" value="1"/>
</dbReference>
<evidence type="ECO:0000259" key="4">
    <source>
        <dbReference type="PROSITE" id="PS50887"/>
    </source>
</evidence>
<feature type="transmembrane region" description="Helical" evidence="3">
    <location>
        <begin position="119"/>
        <end position="137"/>
    </location>
</feature>
<dbReference type="Gene3D" id="3.30.70.270">
    <property type="match status" value="1"/>
</dbReference>